<dbReference type="RefSeq" id="WP_016114923.1">
    <property type="nucleotide sequence ID" value="NZ_CP189809.1"/>
</dbReference>
<evidence type="ECO:0000256" key="3">
    <source>
        <dbReference type="ARBA" id="ARBA00038054"/>
    </source>
</evidence>
<evidence type="ECO:0000259" key="4">
    <source>
        <dbReference type="Pfam" id="PF01613"/>
    </source>
</evidence>
<dbReference type="EMBL" id="MWPX01000002">
    <property type="protein sequence ID" value="OUM50241.1"/>
    <property type="molecule type" value="Genomic_DNA"/>
</dbReference>
<dbReference type="PANTHER" id="PTHR43567">
    <property type="entry name" value="FLAVOREDOXIN-RELATED-RELATED"/>
    <property type="match status" value="1"/>
</dbReference>
<evidence type="ECO:0000256" key="2">
    <source>
        <dbReference type="ARBA" id="ARBA00022630"/>
    </source>
</evidence>
<dbReference type="InterPro" id="IPR052174">
    <property type="entry name" value="Flavoredoxin"/>
</dbReference>
<evidence type="ECO:0000313" key="5">
    <source>
        <dbReference type="EMBL" id="OUM50241.1"/>
    </source>
</evidence>
<dbReference type="InterPro" id="IPR002563">
    <property type="entry name" value="Flavin_Rdtase-like_dom"/>
</dbReference>
<comment type="caution">
    <text evidence="5">The sequence shown here is derived from an EMBL/GenBank/DDBJ whole genome shotgun (WGS) entry which is preliminary data.</text>
</comment>
<dbReference type="Proteomes" id="UP000195321">
    <property type="component" value="Unassembled WGS sequence"/>
</dbReference>
<feature type="domain" description="Flavin reductase like" evidence="4">
    <location>
        <begin position="20"/>
        <end position="194"/>
    </location>
</feature>
<protein>
    <recommendedName>
        <fullName evidence="4">Flavin reductase like domain-containing protein</fullName>
    </recommendedName>
</protein>
<proteinExistence type="inferred from homology"/>
<evidence type="ECO:0000313" key="6">
    <source>
        <dbReference type="Proteomes" id="UP000195321"/>
    </source>
</evidence>
<dbReference type="Gene3D" id="2.30.110.10">
    <property type="entry name" value="Electron Transport, Fmn-binding Protein, Chain A"/>
    <property type="match status" value="1"/>
</dbReference>
<comment type="similarity">
    <text evidence="3">Belongs to the flavoredoxin family.</text>
</comment>
<gene>
    <name evidence="5" type="ORF">BW425_03940</name>
</gene>
<name>A0A1Y3MMZ0_9BACI</name>
<dbReference type="GO" id="GO:0016646">
    <property type="term" value="F:oxidoreductase activity, acting on the CH-NH group of donors, NAD or NADP as acceptor"/>
    <property type="evidence" value="ECO:0007669"/>
    <property type="project" value="UniProtKB-ARBA"/>
</dbReference>
<dbReference type="Pfam" id="PF01613">
    <property type="entry name" value="Flavin_Reduct"/>
    <property type="match status" value="1"/>
</dbReference>
<organism evidence="5 6">
    <name type="scientific">Bacillus pseudomycoides</name>
    <dbReference type="NCBI Taxonomy" id="64104"/>
    <lineage>
        <taxon>Bacteria</taxon>
        <taxon>Bacillati</taxon>
        <taxon>Bacillota</taxon>
        <taxon>Bacilli</taxon>
        <taxon>Bacillales</taxon>
        <taxon>Bacillaceae</taxon>
        <taxon>Bacillus</taxon>
        <taxon>Bacillus cereus group</taxon>
    </lineage>
</organism>
<dbReference type="AlphaFoldDB" id="A0A1Y3MMZ0"/>
<sequence length="204" mass="23339">MNSGISKLLCKEIQPKILYYGMPIYLLSTLNEDGTTNISPMSSSWALGNYMILGIGLGGQSIGNLERSRECVINFPSALQWKQVEKIAPYTGVEHVPVYKQEMGYTYQKDKFTMAGFTPLDSQSVKPQRIKECPLQIEANVKQIRIPEYDPFFAIVETEVIHVHAHEEITKGENHIDPQKWSPLFYNFRHYFSIGEELGKNYRA</sequence>
<evidence type="ECO:0000256" key="1">
    <source>
        <dbReference type="ARBA" id="ARBA00001917"/>
    </source>
</evidence>
<dbReference type="GO" id="GO:0010181">
    <property type="term" value="F:FMN binding"/>
    <property type="evidence" value="ECO:0007669"/>
    <property type="project" value="InterPro"/>
</dbReference>
<dbReference type="SUPFAM" id="SSF50475">
    <property type="entry name" value="FMN-binding split barrel"/>
    <property type="match status" value="1"/>
</dbReference>
<reference evidence="5 6" key="1">
    <citation type="submission" date="2017-02" db="EMBL/GenBank/DDBJ databases">
        <title>Bacillus pseudomycoides isolate FSL K6-0042.</title>
        <authorList>
            <person name="Kovac J."/>
        </authorList>
    </citation>
    <scope>NUCLEOTIDE SEQUENCE [LARGE SCALE GENOMIC DNA]</scope>
    <source>
        <strain evidence="5 6">FSL K6-0042</strain>
    </source>
</reference>
<accession>A0A1Y3MMZ0</accession>
<dbReference type="PANTHER" id="PTHR43567:SF1">
    <property type="entry name" value="FLAVOREDOXIN"/>
    <property type="match status" value="1"/>
</dbReference>
<keyword evidence="2" id="KW-0285">Flavoprotein</keyword>
<comment type="cofactor">
    <cofactor evidence="1">
        <name>FMN</name>
        <dbReference type="ChEBI" id="CHEBI:58210"/>
    </cofactor>
</comment>
<dbReference type="InterPro" id="IPR012349">
    <property type="entry name" value="Split_barrel_FMN-bd"/>
</dbReference>